<dbReference type="InterPro" id="IPR036047">
    <property type="entry name" value="F-box-like_dom_sf"/>
</dbReference>
<evidence type="ECO:0000256" key="1">
    <source>
        <dbReference type="SAM" id="MobiDB-lite"/>
    </source>
</evidence>
<dbReference type="Pfam" id="PF23622">
    <property type="entry name" value="LRR_At1g61320_AtMIF1"/>
    <property type="match status" value="1"/>
</dbReference>
<keyword evidence="4" id="KW-1185">Reference proteome</keyword>
<protein>
    <recommendedName>
        <fullName evidence="2">F-box domain-containing protein</fullName>
    </recommendedName>
</protein>
<dbReference type="PROSITE" id="PS50181">
    <property type="entry name" value="FBOX"/>
    <property type="match status" value="1"/>
</dbReference>
<evidence type="ECO:0000313" key="4">
    <source>
        <dbReference type="Proteomes" id="UP000306102"/>
    </source>
</evidence>
<dbReference type="InterPro" id="IPR032675">
    <property type="entry name" value="LRR_dom_sf"/>
</dbReference>
<dbReference type="PANTHER" id="PTHR34145">
    <property type="entry name" value="OS02G0105600 PROTEIN"/>
    <property type="match status" value="1"/>
</dbReference>
<proteinExistence type="predicted"/>
<evidence type="ECO:0000259" key="2">
    <source>
        <dbReference type="PROSITE" id="PS50181"/>
    </source>
</evidence>
<sequence length="440" mass="50769">MNLQMRKKSKPRNDKRSKSETSSDSEDRISKFPDEILITIISHLPIQEATRTSTLSRRWRNLWTFTTNLDLGSVDQVRVLETRLGPYKFQNCLNKIFESLKSPSLNRLRICLNAFNVQSGSDFARWVDFAIRKCVHEFDLEIVSSKRGQYPYPFLCISNFDSLKSLSLQYENINAKHIESFLSSCPSLERLCLAKSAILSGLKISGSSLKLKYLEICCCFNLNWVKISAPNLVSFKYWGPEIALSLDNVPLLSEVSFLEAYCISLVKHRFKHFTCILSQLRSLSLTLNYPWLTEFPKLDGLRNLHTLELNLGVWDFDIPFQLCTSITTALPYLHKFSLRLYWFMNYESMGTWVPIIENDRHHCLKVVDLVGFVGCSLDVGIVRYLVENAVSLDKITIRPCRESWRNSHGDLMEVKEKEEARGRAHELRAILSPHTQLLVL</sequence>
<dbReference type="SUPFAM" id="SSF52047">
    <property type="entry name" value="RNI-like"/>
    <property type="match status" value="1"/>
</dbReference>
<dbReference type="SUPFAM" id="SSF81383">
    <property type="entry name" value="F-box domain"/>
    <property type="match status" value="1"/>
</dbReference>
<dbReference type="Proteomes" id="UP000306102">
    <property type="component" value="Unassembled WGS sequence"/>
</dbReference>
<dbReference type="Gene3D" id="3.80.10.10">
    <property type="entry name" value="Ribonuclease Inhibitor"/>
    <property type="match status" value="1"/>
</dbReference>
<dbReference type="EMBL" id="SDRB02000629">
    <property type="protein sequence ID" value="THG22883.1"/>
    <property type="molecule type" value="Genomic_DNA"/>
</dbReference>
<dbReference type="Gene3D" id="1.20.1280.50">
    <property type="match status" value="1"/>
</dbReference>
<dbReference type="InterPro" id="IPR053772">
    <property type="entry name" value="At1g61320/At1g61330-like"/>
</dbReference>
<feature type="compositionally biased region" description="Basic and acidic residues" evidence="1">
    <location>
        <begin position="11"/>
        <end position="28"/>
    </location>
</feature>
<dbReference type="AlphaFoldDB" id="A0A4S4F0D9"/>
<feature type="domain" description="F-box" evidence="2">
    <location>
        <begin position="26"/>
        <end position="62"/>
    </location>
</feature>
<evidence type="ECO:0000313" key="3">
    <source>
        <dbReference type="EMBL" id="THG22883.1"/>
    </source>
</evidence>
<dbReference type="InterPro" id="IPR055357">
    <property type="entry name" value="LRR_At1g61320_AtMIF1"/>
</dbReference>
<dbReference type="Pfam" id="PF00646">
    <property type="entry name" value="F-box"/>
    <property type="match status" value="1"/>
</dbReference>
<dbReference type="InterPro" id="IPR001810">
    <property type="entry name" value="F-box_dom"/>
</dbReference>
<dbReference type="CDD" id="cd22160">
    <property type="entry name" value="F-box_AtFBL13-like"/>
    <property type="match status" value="1"/>
</dbReference>
<feature type="region of interest" description="Disordered" evidence="1">
    <location>
        <begin position="1"/>
        <end position="28"/>
    </location>
</feature>
<dbReference type="InterPro" id="IPR053781">
    <property type="entry name" value="F-box_AtFBL13-like"/>
</dbReference>
<accession>A0A4S4F0D9</accession>
<name>A0A4S4F0D9_CAMSN</name>
<feature type="compositionally biased region" description="Basic residues" evidence="1">
    <location>
        <begin position="1"/>
        <end position="10"/>
    </location>
</feature>
<organism evidence="3 4">
    <name type="scientific">Camellia sinensis var. sinensis</name>
    <name type="common">China tea</name>
    <dbReference type="NCBI Taxonomy" id="542762"/>
    <lineage>
        <taxon>Eukaryota</taxon>
        <taxon>Viridiplantae</taxon>
        <taxon>Streptophyta</taxon>
        <taxon>Embryophyta</taxon>
        <taxon>Tracheophyta</taxon>
        <taxon>Spermatophyta</taxon>
        <taxon>Magnoliopsida</taxon>
        <taxon>eudicotyledons</taxon>
        <taxon>Gunneridae</taxon>
        <taxon>Pentapetalae</taxon>
        <taxon>asterids</taxon>
        <taxon>Ericales</taxon>
        <taxon>Theaceae</taxon>
        <taxon>Camellia</taxon>
    </lineage>
</organism>
<gene>
    <name evidence="3" type="ORF">TEA_022708</name>
</gene>
<comment type="caution">
    <text evidence="3">The sequence shown here is derived from an EMBL/GenBank/DDBJ whole genome shotgun (WGS) entry which is preliminary data.</text>
</comment>
<dbReference type="PANTHER" id="PTHR34145:SF68">
    <property type="entry name" value="FBD DOMAIN-CONTAINING PROTEIN"/>
    <property type="match status" value="1"/>
</dbReference>
<reference evidence="3 4" key="1">
    <citation type="journal article" date="2018" name="Proc. Natl. Acad. Sci. U.S.A.">
        <title>Draft genome sequence of Camellia sinensis var. sinensis provides insights into the evolution of the tea genome and tea quality.</title>
        <authorList>
            <person name="Wei C."/>
            <person name="Yang H."/>
            <person name="Wang S."/>
            <person name="Zhao J."/>
            <person name="Liu C."/>
            <person name="Gao L."/>
            <person name="Xia E."/>
            <person name="Lu Y."/>
            <person name="Tai Y."/>
            <person name="She G."/>
            <person name="Sun J."/>
            <person name="Cao H."/>
            <person name="Tong W."/>
            <person name="Gao Q."/>
            <person name="Li Y."/>
            <person name="Deng W."/>
            <person name="Jiang X."/>
            <person name="Wang W."/>
            <person name="Chen Q."/>
            <person name="Zhang S."/>
            <person name="Li H."/>
            <person name="Wu J."/>
            <person name="Wang P."/>
            <person name="Li P."/>
            <person name="Shi C."/>
            <person name="Zheng F."/>
            <person name="Jian J."/>
            <person name="Huang B."/>
            <person name="Shan D."/>
            <person name="Shi M."/>
            <person name="Fang C."/>
            <person name="Yue Y."/>
            <person name="Li F."/>
            <person name="Li D."/>
            <person name="Wei S."/>
            <person name="Han B."/>
            <person name="Jiang C."/>
            <person name="Yin Y."/>
            <person name="Xia T."/>
            <person name="Zhang Z."/>
            <person name="Bennetzen J.L."/>
            <person name="Zhao S."/>
            <person name="Wan X."/>
        </authorList>
    </citation>
    <scope>NUCLEOTIDE SEQUENCE [LARGE SCALE GENOMIC DNA]</scope>
    <source>
        <strain evidence="4">cv. Shuchazao</strain>
        <tissue evidence="3">Leaf</tissue>
    </source>
</reference>